<comment type="caution">
    <text evidence="1">The sequence shown here is derived from an EMBL/GenBank/DDBJ whole genome shotgun (WGS) entry which is preliminary data.</text>
</comment>
<sequence length="204" mass="22003">MGGDFPRPLALKGGTEPRARLLIGSIGLGRYLIGQAAAVLEQSLGALGSLKDSQISEDTGRERLAILSPAEEQTFAFQVQNYTHACAHTHTRRERNLAVRGSSARPLLGSASPASAARTAMEVLESGEQGVLQWDRKLSELSEPGDGEALMYHTVRTWRAGQEGFQSGEVVSLEEQLESWDLGRQGLGQGMARIEVLGEVYLTV</sequence>
<reference evidence="1 2" key="1">
    <citation type="submission" date="2023-05" db="EMBL/GenBank/DDBJ databases">
        <title>B98-5 Cell Line De Novo Hybrid Assembly: An Optical Mapping Approach.</title>
        <authorList>
            <person name="Kananen K."/>
            <person name="Auerbach J.A."/>
            <person name="Kautto E."/>
            <person name="Blachly J.S."/>
        </authorList>
    </citation>
    <scope>NUCLEOTIDE SEQUENCE [LARGE SCALE GENOMIC DNA]</scope>
    <source>
        <strain evidence="1">B95-8</strain>
        <tissue evidence="1">Cell line</tissue>
    </source>
</reference>
<name>A0ABQ9UIF9_SAGOE</name>
<dbReference type="EMBL" id="JASSZA010000012">
    <property type="protein sequence ID" value="KAK2096696.1"/>
    <property type="molecule type" value="Genomic_DNA"/>
</dbReference>
<evidence type="ECO:0000313" key="2">
    <source>
        <dbReference type="Proteomes" id="UP001266305"/>
    </source>
</evidence>
<proteinExistence type="predicted"/>
<accession>A0ABQ9UIF9</accession>
<gene>
    <name evidence="1" type="ORF">P7K49_025730</name>
</gene>
<dbReference type="Proteomes" id="UP001266305">
    <property type="component" value="Unassembled WGS sequence"/>
</dbReference>
<keyword evidence="2" id="KW-1185">Reference proteome</keyword>
<protein>
    <submittedName>
        <fullName evidence="1">Uncharacterized protein</fullName>
    </submittedName>
</protein>
<organism evidence="1 2">
    <name type="scientific">Saguinus oedipus</name>
    <name type="common">Cotton-top tamarin</name>
    <name type="synonym">Oedipomidas oedipus</name>
    <dbReference type="NCBI Taxonomy" id="9490"/>
    <lineage>
        <taxon>Eukaryota</taxon>
        <taxon>Metazoa</taxon>
        <taxon>Chordata</taxon>
        <taxon>Craniata</taxon>
        <taxon>Vertebrata</taxon>
        <taxon>Euteleostomi</taxon>
        <taxon>Mammalia</taxon>
        <taxon>Eutheria</taxon>
        <taxon>Euarchontoglires</taxon>
        <taxon>Primates</taxon>
        <taxon>Haplorrhini</taxon>
        <taxon>Platyrrhini</taxon>
        <taxon>Cebidae</taxon>
        <taxon>Callitrichinae</taxon>
        <taxon>Saguinus</taxon>
    </lineage>
</organism>
<evidence type="ECO:0000313" key="1">
    <source>
        <dbReference type="EMBL" id="KAK2096696.1"/>
    </source>
</evidence>